<feature type="signal peptide" evidence="1">
    <location>
        <begin position="1"/>
        <end position="36"/>
    </location>
</feature>
<organism evidence="3 4">
    <name type="scientific">Promicromonospora soli</name>
    <dbReference type="NCBI Taxonomy" id="2035533"/>
    <lineage>
        <taxon>Bacteria</taxon>
        <taxon>Bacillati</taxon>
        <taxon>Actinomycetota</taxon>
        <taxon>Actinomycetes</taxon>
        <taxon>Micrococcales</taxon>
        <taxon>Promicromonosporaceae</taxon>
        <taxon>Promicromonospora</taxon>
    </lineage>
</organism>
<gene>
    <name evidence="3" type="ORF">GCM10017772_12320</name>
</gene>
<evidence type="ECO:0000313" key="3">
    <source>
        <dbReference type="EMBL" id="GHH68692.1"/>
    </source>
</evidence>
<dbReference type="SUPFAM" id="SSF50370">
    <property type="entry name" value="Ricin B-like lectins"/>
    <property type="match status" value="1"/>
</dbReference>
<dbReference type="Gene3D" id="2.80.10.50">
    <property type="match status" value="1"/>
</dbReference>
<reference evidence="3" key="2">
    <citation type="submission" date="2020-09" db="EMBL/GenBank/DDBJ databases">
        <authorList>
            <person name="Sun Q."/>
            <person name="Zhou Y."/>
        </authorList>
    </citation>
    <scope>NUCLEOTIDE SEQUENCE</scope>
    <source>
        <strain evidence="3">CGMCC 4.7398</strain>
    </source>
</reference>
<dbReference type="CDD" id="cd00161">
    <property type="entry name" value="beta-trefoil_Ricin-like"/>
    <property type="match status" value="1"/>
</dbReference>
<reference evidence="3" key="1">
    <citation type="journal article" date="2014" name="Int. J. Syst. Evol. Microbiol.">
        <title>Complete genome sequence of Corynebacterium casei LMG S-19264T (=DSM 44701T), isolated from a smear-ripened cheese.</title>
        <authorList>
            <consortium name="US DOE Joint Genome Institute (JGI-PGF)"/>
            <person name="Walter F."/>
            <person name="Albersmeier A."/>
            <person name="Kalinowski J."/>
            <person name="Ruckert C."/>
        </authorList>
    </citation>
    <scope>NUCLEOTIDE SEQUENCE</scope>
    <source>
        <strain evidence="3">CGMCC 4.7398</strain>
    </source>
</reference>
<feature type="chain" id="PRO_5037732564" description="Ricin B lectin domain-containing protein" evidence="1">
    <location>
        <begin position="37"/>
        <end position="501"/>
    </location>
</feature>
<dbReference type="PANTHER" id="PTHR43301">
    <property type="entry name" value="ARABINAN ENDO-1,5-ALPHA-L-ARABINOSIDASE"/>
    <property type="match status" value="1"/>
</dbReference>
<dbReference type="PANTHER" id="PTHR43301:SF3">
    <property type="entry name" value="ARABINAN ENDO-1,5-ALPHA-L-ARABINOSIDASE A-RELATED"/>
    <property type="match status" value="1"/>
</dbReference>
<evidence type="ECO:0000259" key="2">
    <source>
        <dbReference type="SMART" id="SM00458"/>
    </source>
</evidence>
<dbReference type="CDD" id="cd08983">
    <property type="entry name" value="GH43_Bt3655-like"/>
    <property type="match status" value="1"/>
</dbReference>
<keyword evidence="1" id="KW-0732">Signal</keyword>
<dbReference type="InterPro" id="IPR035992">
    <property type="entry name" value="Ricin_B-like_lectins"/>
</dbReference>
<protein>
    <recommendedName>
        <fullName evidence="2">Ricin B lectin domain-containing protein</fullName>
    </recommendedName>
</protein>
<dbReference type="PROSITE" id="PS50231">
    <property type="entry name" value="RICIN_B_LECTIN"/>
    <property type="match status" value="1"/>
</dbReference>
<dbReference type="SUPFAM" id="SSF75005">
    <property type="entry name" value="Arabinanase/levansucrase/invertase"/>
    <property type="match status" value="1"/>
</dbReference>
<dbReference type="AlphaFoldDB" id="A0A919FLV2"/>
<comment type="caution">
    <text evidence="3">The sequence shown here is derived from an EMBL/GenBank/DDBJ whole genome shotgun (WGS) entry which is preliminary data.</text>
</comment>
<dbReference type="SMART" id="SM00458">
    <property type="entry name" value="RICIN"/>
    <property type="match status" value="1"/>
</dbReference>
<evidence type="ECO:0000313" key="4">
    <source>
        <dbReference type="Proteomes" id="UP000627369"/>
    </source>
</evidence>
<feature type="domain" description="Ricin B lectin" evidence="2">
    <location>
        <begin position="360"/>
        <end position="498"/>
    </location>
</feature>
<evidence type="ECO:0000256" key="1">
    <source>
        <dbReference type="SAM" id="SignalP"/>
    </source>
</evidence>
<dbReference type="InterPro" id="IPR050727">
    <property type="entry name" value="GH43_arabinanases"/>
</dbReference>
<keyword evidence="4" id="KW-1185">Reference proteome</keyword>
<dbReference type="Proteomes" id="UP000627369">
    <property type="component" value="Unassembled WGS sequence"/>
</dbReference>
<dbReference type="InterPro" id="IPR000772">
    <property type="entry name" value="Ricin_B_lectin"/>
</dbReference>
<dbReference type="EMBL" id="BNAS01000002">
    <property type="protein sequence ID" value="GHH68692.1"/>
    <property type="molecule type" value="Genomic_DNA"/>
</dbReference>
<proteinExistence type="predicted"/>
<dbReference type="Pfam" id="PF14200">
    <property type="entry name" value="RicinB_lectin_2"/>
    <property type="match status" value="2"/>
</dbReference>
<dbReference type="InterPro" id="IPR023296">
    <property type="entry name" value="Glyco_hydro_beta-prop_sf"/>
</dbReference>
<accession>A0A919FLV2</accession>
<sequence length="501" mass="54715">MRKPRTRWWAAIAAGLALVGAAATGAATATAPAASAADEPYVGYLFSYFTGESSADSEQIYFGLSRGNDPLHYIDLNGNRPVLTSNVGTGGVRDPFIIRNPETGRFYQIATDLKIHGNGDWDGAQRHGSRNIVVWESSDLVTWSQPRLELVSPPTAGNTWAPEAYWDEARGEFVVFWASKLYAESDPNHTGSTHNRMMYATTSDFNTFSQAQVWVDPGYSVIDSTVTQHNGSYYRLTKDERSNSGSSPCGKFITAERATDLRDTSWDFIADCIGKGQVSAGEGPTIFKSNTEDRWYLFIDEFGGRGYVPFQTTNLASGVWTPVSDYDMPTNPRHGTVLPVTQAEYDRLLAKWGGSDTLQTGTWYSVESAHSGLVWDIAGRSTAAGARLTQWGSWGGTNQQFRFADAGGGYYTIEARHSGLVLDVSGASTANGADVIQWTRTGGTNQQFQVRTNSDGTVTFLNRRSGKALDLYDHATEPGARISQYTDNGNAVQKWILHAAS</sequence>
<dbReference type="RefSeq" id="WP_229872199.1">
    <property type="nucleotide sequence ID" value="NZ_BNAS01000002.1"/>
</dbReference>
<dbReference type="Gene3D" id="2.115.10.20">
    <property type="entry name" value="Glycosyl hydrolase domain, family 43"/>
    <property type="match status" value="1"/>
</dbReference>
<name>A0A919FLV2_9MICO</name>